<dbReference type="EMBL" id="QZAJ01000430">
    <property type="protein sequence ID" value="THW10327.1"/>
    <property type="molecule type" value="Genomic_DNA"/>
</dbReference>
<organism evidence="2 3">
    <name type="scientific">Aureobasidium pullulans</name>
    <name type="common">Black yeast</name>
    <name type="synonym">Pullularia pullulans</name>
    <dbReference type="NCBI Taxonomy" id="5580"/>
    <lineage>
        <taxon>Eukaryota</taxon>
        <taxon>Fungi</taxon>
        <taxon>Dikarya</taxon>
        <taxon>Ascomycota</taxon>
        <taxon>Pezizomycotina</taxon>
        <taxon>Dothideomycetes</taxon>
        <taxon>Dothideomycetidae</taxon>
        <taxon>Dothideales</taxon>
        <taxon>Saccotheciaceae</taxon>
        <taxon>Aureobasidium</taxon>
    </lineage>
</organism>
<dbReference type="InterPro" id="IPR031915">
    <property type="entry name" value="Clr2_N"/>
</dbReference>
<comment type="caution">
    <text evidence="2">The sequence shown here is derived from an EMBL/GenBank/DDBJ whole genome shotgun (WGS) entry which is preliminary data.</text>
</comment>
<name>A0A4S8VF32_AURPU</name>
<dbReference type="Pfam" id="PF16761">
    <property type="entry name" value="Clr2_transil"/>
    <property type="match status" value="1"/>
</dbReference>
<sequence>MANPPPIPPVVLNGHLPVQDIDLSDAQYPRDGVIYQPTNPNIVREPDAVFLKSLTQSINNSVRVSTLGHPVNFVNGPPVGYGLFTVHRPPRGHLCVFGHPSGRAFRSMAEFSEHVVSIIQNNLDNCPCRLCQPGVWKHNQLEKHRASRAGAVNHPSASSPSSPSRCPYCFLMEFVRSSY</sequence>
<dbReference type="Proteomes" id="UP000308014">
    <property type="component" value="Unassembled WGS sequence"/>
</dbReference>
<accession>A0A4S8VF32</accession>
<evidence type="ECO:0000259" key="1">
    <source>
        <dbReference type="Pfam" id="PF16761"/>
    </source>
</evidence>
<evidence type="ECO:0000313" key="3">
    <source>
        <dbReference type="Proteomes" id="UP000308014"/>
    </source>
</evidence>
<proteinExistence type="predicted"/>
<reference evidence="2 3" key="1">
    <citation type="submission" date="2018-10" db="EMBL/GenBank/DDBJ databases">
        <title>Fifty Aureobasidium pullulans genomes reveal a recombining polyextremotolerant generalist.</title>
        <authorList>
            <person name="Gostincar C."/>
            <person name="Turk M."/>
            <person name="Zajc J."/>
            <person name="Gunde-Cimerman N."/>
        </authorList>
    </citation>
    <scope>NUCLEOTIDE SEQUENCE [LARGE SCALE GENOMIC DNA]</scope>
    <source>
        <strain evidence="2 3">EXF-11318</strain>
    </source>
</reference>
<gene>
    <name evidence="2" type="ORF">D6D24_08046</name>
</gene>
<dbReference type="AlphaFoldDB" id="A0A4S8VF32"/>
<protein>
    <recommendedName>
        <fullName evidence="1">Cryptic loci regulator 2 N-terminal domain-containing protein</fullName>
    </recommendedName>
</protein>
<evidence type="ECO:0000313" key="2">
    <source>
        <dbReference type="EMBL" id="THW10327.1"/>
    </source>
</evidence>
<feature type="domain" description="Cryptic loci regulator 2 N-terminal" evidence="1">
    <location>
        <begin position="78"/>
        <end position="131"/>
    </location>
</feature>